<evidence type="ECO:0000256" key="1">
    <source>
        <dbReference type="ARBA" id="ARBA00007634"/>
    </source>
</evidence>
<dbReference type="EMBL" id="JWZX01003090">
    <property type="protein sequence ID" value="KOO24468.1"/>
    <property type="molecule type" value="Genomic_DNA"/>
</dbReference>
<dbReference type="GO" id="GO:0003735">
    <property type="term" value="F:structural constituent of ribosome"/>
    <property type="evidence" value="ECO:0007669"/>
    <property type="project" value="InterPro"/>
</dbReference>
<evidence type="ECO:0000256" key="2">
    <source>
        <dbReference type="ARBA" id="ARBA00022730"/>
    </source>
</evidence>
<dbReference type="Pfam" id="PF01649">
    <property type="entry name" value="Ribosomal_S20p"/>
    <property type="match status" value="1"/>
</dbReference>
<protein>
    <submittedName>
        <fullName evidence="7">Ribosomal protein s20</fullName>
    </submittedName>
</protein>
<evidence type="ECO:0000256" key="4">
    <source>
        <dbReference type="ARBA" id="ARBA00022980"/>
    </source>
</evidence>
<comment type="caution">
    <text evidence="7">The sequence shown here is derived from an EMBL/GenBank/DDBJ whole genome shotgun (WGS) entry which is preliminary data.</text>
</comment>
<evidence type="ECO:0000256" key="6">
    <source>
        <dbReference type="SAM" id="SignalP"/>
    </source>
</evidence>
<feature type="chain" id="PRO_5005601720" evidence="6">
    <location>
        <begin position="18"/>
        <end position="136"/>
    </location>
</feature>
<dbReference type="GO" id="GO:0006412">
    <property type="term" value="P:translation"/>
    <property type="evidence" value="ECO:0007669"/>
    <property type="project" value="InterPro"/>
</dbReference>
<keyword evidence="3" id="KW-0694">RNA-binding</keyword>
<keyword evidence="5" id="KW-0687">Ribonucleoprotein</keyword>
<proteinExistence type="inferred from homology"/>
<name>A0A0M0JE33_9EUKA</name>
<sequence length="136" mass="14649">MLARLLCLLACLSVAAGFVATPLVSASQLQQSRVATQQIVMAAPTKPMKVNERNRIANKAHKSEMRTRVKRVQESLEVGDYASSSSLLSKAFAILDKNVKRGILHKNTAARKKSQLHLKVKKLEGAAAATSAAPSQ</sequence>
<dbReference type="GO" id="GO:0015935">
    <property type="term" value="C:small ribosomal subunit"/>
    <property type="evidence" value="ECO:0007669"/>
    <property type="project" value="TreeGrafter"/>
</dbReference>
<dbReference type="HAMAP" id="MF_00500">
    <property type="entry name" value="Ribosomal_bS20"/>
    <property type="match status" value="1"/>
</dbReference>
<keyword evidence="6" id="KW-0732">Signal</keyword>
<reference evidence="8" key="1">
    <citation type="journal article" date="2015" name="PLoS Genet.">
        <title>Genome Sequence and Transcriptome Analyses of Chrysochromulina tobin: Metabolic Tools for Enhanced Algal Fitness in the Prominent Order Prymnesiales (Haptophyceae).</title>
        <authorList>
            <person name="Hovde B.T."/>
            <person name="Deodato C.R."/>
            <person name="Hunsperger H.M."/>
            <person name="Ryken S.A."/>
            <person name="Yost W."/>
            <person name="Jha R.K."/>
            <person name="Patterson J."/>
            <person name="Monnat R.J. Jr."/>
            <person name="Barlow S.B."/>
            <person name="Starkenburg S.R."/>
            <person name="Cattolico R.A."/>
        </authorList>
    </citation>
    <scope>NUCLEOTIDE SEQUENCE</scope>
    <source>
        <strain evidence="8">CCMP291</strain>
    </source>
</reference>
<evidence type="ECO:0000313" key="8">
    <source>
        <dbReference type="Proteomes" id="UP000037460"/>
    </source>
</evidence>
<dbReference type="Gene3D" id="1.20.58.110">
    <property type="entry name" value="Ribosomal protein S20"/>
    <property type="match status" value="1"/>
</dbReference>
<gene>
    <name evidence="7" type="ORF">Ctob_000419</name>
</gene>
<dbReference type="AlphaFoldDB" id="A0A0M0JE33"/>
<dbReference type="InterPro" id="IPR036510">
    <property type="entry name" value="Ribosomal_bS20_sf"/>
</dbReference>
<organism evidence="7 8">
    <name type="scientific">Chrysochromulina tobinii</name>
    <dbReference type="NCBI Taxonomy" id="1460289"/>
    <lineage>
        <taxon>Eukaryota</taxon>
        <taxon>Haptista</taxon>
        <taxon>Haptophyta</taxon>
        <taxon>Prymnesiophyceae</taxon>
        <taxon>Prymnesiales</taxon>
        <taxon>Chrysochromulinaceae</taxon>
        <taxon>Chrysochromulina</taxon>
    </lineage>
</organism>
<evidence type="ECO:0000256" key="3">
    <source>
        <dbReference type="ARBA" id="ARBA00022884"/>
    </source>
</evidence>
<dbReference type="PANTHER" id="PTHR33398">
    <property type="entry name" value="30S RIBOSOMAL PROTEIN S20"/>
    <property type="match status" value="1"/>
</dbReference>
<evidence type="ECO:0000256" key="5">
    <source>
        <dbReference type="ARBA" id="ARBA00023274"/>
    </source>
</evidence>
<dbReference type="SUPFAM" id="SSF46992">
    <property type="entry name" value="Ribosomal protein S20"/>
    <property type="match status" value="1"/>
</dbReference>
<dbReference type="OrthoDB" id="4825at2759"/>
<keyword evidence="4 7" id="KW-0689">Ribosomal protein</keyword>
<feature type="signal peptide" evidence="6">
    <location>
        <begin position="1"/>
        <end position="17"/>
    </location>
</feature>
<keyword evidence="2" id="KW-0699">rRNA-binding</keyword>
<keyword evidence="8" id="KW-1185">Reference proteome</keyword>
<comment type="similarity">
    <text evidence="1">Belongs to the bacterial ribosomal protein bS20 family.</text>
</comment>
<dbReference type="Proteomes" id="UP000037460">
    <property type="component" value="Unassembled WGS sequence"/>
</dbReference>
<dbReference type="InterPro" id="IPR002583">
    <property type="entry name" value="Ribosomal_bS20"/>
</dbReference>
<dbReference type="NCBIfam" id="TIGR00029">
    <property type="entry name" value="S20"/>
    <property type="match status" value="1"/>
</dbReference>
<dbReference type="PANTHER" id="PTHR33398:SF1">
    <property type="entry name" value="SMALL RIBOSOMAL SUBUNIT PROTEIN BS20C"/>
    <property type="match status" value="1"/>
</dbReference>
<dbReference type="GO" id="GO:0070181">
    <property type="term" value="F:small ribosomal subunit rRNA binding"/>
    <property type="evidence" value="ECO:0007669"/>
    <property type="project" value="TreeGrafter"/>
</dbReference>
<evidence type="ECO:0000313" key="7">
    <source>
        <dbReference type="EMBL" id="KOO24468.1"/>
    </source>
</evidence>
<accession>A0A0M0JE33</accession>